<gene>
    <name evidence="9" type="ORF">LVJ77_02645</name>
</gene>
<accession>A0A8T9MWJ6</accession>
<keyword evidence="4" id="KW-0997">Cell inner membrane</keyword>
<keyword evidence="6" id="KW-1133">Transmembrane helix</keyword>
<dbReference type="GO" id="GO:0015628">
    <property type="term" value="P:protein secretion by the type II secretion system"/>
    <property type="evidence" value="ECO:0007669"/>
    <property type="project" value="InterPro"/>
</dbReference>
<evidence type="ECO:0000256" key="4">
    <source>
        <dbReference type="ARBA" id="ARBA00022519"/>
    </source>
</evidence>
<proteinExistence type="predicted"/>
<keyword evidence="3" id="KW-0488">Methylation</keyword>
<dbReference type="GO" id="GO:0015627">
    <property type="term" value="C:type II protein secretion system complex"/>
    <property type="evidence" value="ECO:0007669"/>
    <property type="project" value="InterPro"/>
</dbReference>
<protein>
    <submittedName>
        <fullName evidence="9">GspH/FimT family pseudopilin</fullName>
    </submittedName>
</protein>
<evidence type="ECO:0000256" key="5">
    <source>
        <dbReference type="ARBA" id="ARBA00022692"/>
    </source>
</evidence>
<feature type="domain" description="General secretion pathway GspH" evidence="8">
    <location>
        <begin position="1"/>
        <end position="45"/>
    </location>
</feature>
<evidence type="ECO:0000256" key="6">
    <source>
        <dbReference type="ARBA" id="ARBA00022989"/>
    </source>
</evidence>
<evidence type="ECO:0000256" key="2">
    <source>
        <dbReference type="ARBA" id="ARBA00022475"/>
    </source>
</evidence>
<name>A0A8T9MWJ6_9NEIS</name>
<reference evidence="9" key="1">
    <citation type="submission" date="2021-12" db="EMBL/GenBank/DDBJ databases">
        <authorList>
            <person name="Veyrier F.J."/>
        </authorList>
    </citation>
    <scope>NUCLEOTIDE SEQUENCE</scope>
    <source>
        <strain evidence="9">17694</strain>
    </source>
</reference>
<keyword evidence="10" id="KW-1185">Reference proteome</keyword>
<dbReference type="EMBL" id="CP091521">
    <property type="protein sequence ID" value="UOP05619.1"/>
    <property type="molecule type" value="Genomic_DNA"/>
</dbReference>
<evidence type="ECO:0000313" key="9">
    <source>
        <dbReference type="EMBL" id="UOP05619.1"/>
    </source>
</evidence>
<sequence>MRFAKTEAVRRNMPVVVCGVKIRSDGTVRSICAAPTNWAAACWRLPMPIGTDNTA</sequence>
<evidence type="ECO:0000256" key="7">
    <source>
        <dbReference type="ARBA" id="ARBA00023136"/>
    </source>
</evidence>
<dbReference type="Proteomes" id="UP000831534">
    <property type="component" value="Chromosome"/>
</dbReference>
<organism evidence="9 10">
    <name type="scientific">Conchiformibius kuhniae</name>
    <dbReference type="NCBI Taxonomy" id="211502"/>
    <lineage>
        <taxon>Bacteria</taxon>
        <taxon>Pseudomonadati</taxon>
        <taxon>Pseudomonadota</taxon>
        <taxon>Betaproteobacteria</taxon>
        <taxon>Neisseriales</taxon>
        <taxon>Neisseriaceae</taxon>
        <taxon>Conchiformibius</taxon>
    </lineage>
</organism>
<dbReference type="AlphaFoldDB" id="A0A8T9MWJ6"/>
<keyword evidence="7" id="KW-0472">Membrane</keyword>
<keyword evidence="5" id="KW-0812">Transmembrane</keyword>
<dbReference type="InterPro" id="IPR022346">
    <property type="entry name" value="T2SS_GspH"/>
</dbReference>
<dbReference type="Pfam" id="PF12019">
    <property type="entry name" value="GspH"/>
    <property type="match status" value="1"/>
</dbReference>
<evidence type="ECO:0000313" key="10">
    <source>
        <dbReference type="Proteomes" id="UP000831534"/>
    </source>
</evidence>
<evidence type="ECO:0000259" key="8">
    <source>
        <dbReference type="Pfam" id="PF12019"/>
    </source>
</evidence>
<keyword evidence="2" id="KW-1003">Cell membrane</keyword>
<dbReference type="GO" id="GO:0005886">
    <property type="term" value="C:plasma membrane"/>
    <property type="evidence" value="ECO:0007669"/>
    <property type="project" value="UniProtKB-SubCell"/>
</dbReference>
<comment type="subcellular location">
    <subcellularLocation>
        <location evidence="1">Cell inner membrane</location>
        <topology evidence="1">Single-pass membrane protein</topology>
    </subcellularLocation>
</comment>
<evidence type="ECO:0000256" key="3">
    <source>
        <dbReference type="ARBA" id="ARBA00022481"/>
    </source>
</evidence>
<evidence type="ECO:0000256" key="1">
    <source>
        <dbReference type="ARBA" id="ARBA00004377"/>
    </source>
</evidence>
<reference evidence="9" key="2">
    <citation type="journal article" date="2022" name="Res Sq">
        <title>Evolution of multicellular longitudinally dividing oral cavity symbionts (Neisseriaceae).</title>
        <authorList>
            <person name="Nyongesa S."/>
            <person name="Weber P."/>
            <person name="Bernet E."/>
            <person name="Pullido F."/>
            <person name="Nieckarz M."/>
            <person name="Delaby M."/>
            <person name="Nieves C."/>
            <person name="Viehboeck T."/>
            <person name="Krause N."/>
            <person name="Rivera-Millot A."/>
            <person name="Nakamura A."/>
            <person name="Vischer N."/>
            <person name="VanNieuwenhze M."/>
            <person name="Brun Y."/>
            <person name="Cava F."/>
            <person name="Bulgheresi S."/>
            <person name="Veyrier F."/>
        </authorList>
    </citation>
    <scope>NUCLEOTIDE SEQUENCE</scope>
    <source>
        <strain evidence="9">17694</strain>
    </source>
</reference>